<dbReference type="EMBL" id="HBUF01367998">
    <property type="protein sequence ID" value="CAG6724613.1"/>
    <property type="molecule type" value="Transcribed_RNA"/>
</dbReference>
<dbReference type="AlphaFoldDB" id="A0A8D8VMQ5"/>
<dbReference type="EMBL" id="HBUF01367997">
    <property type="protein sequence ID" value="CAG6724611.1"/>
    <property type="molecule type" value="Transcribed_RNA"/>
</dbReference>
<organism evidence="2">
    <name type="scientific">Cacopsylla melanoneura</name>
    <dbReference type="NCBI Taxonomy" id="428564"/>
    <lineage>
        <taxon>Eukaryota</taxon>
        <taxon>Metazoa</taxon>
        <taxon>Ecdysozoa</taxon>
        <taxon>Arthropoda</taxon>
        <taxon>Hexapoda</taxon>
        <taxon>Insecta</taxon>
        <taxon>Pterygota</taxon>
        <taxon>Neoptera</taxon>
        <taxon>Paraneoptera</taxon>
        <taxon>Hemiptera</taxon>
        <taxon>Sternorrhyncha</taxon>
        <taxon>Psylloidea</taxon>
        <taxon>Psyllidae</taxon>
        <taxon>Psyllinae</taxon>
        <taxon>Cacopsylla</taxon>
    </lineage>
</organism>
<dbReference type="EMBL" id="HBUF01057956">
    <property type="protein sequence ID" value="CAG6624717.1"/>
    <property type="molecule type" value="Transcribed_RNA"/>
</dbReference>
<feature type="compositionally biased region" description="Polar residues" evidence="1">
    <location>
        <begin position="109"/>
        <end position="119"/>
    </location>
</feature>
<dbReference type="EMBL" id="HBUF01057955">
    <property type="protein sequence ID" value="CAG6624715.1"/>
    <property type="molecule type" value="Transcribed_RNA"/>
</dbReference>
<feature type="region of interest" description="Disordered" evidence="1">
    <location>
        <begin position="86"/>
        <end position="119"/>
    </location>
</feature>
<sequence>MGRSSPHNGGLTSRAACSIWCGAACASLRGARFNQFRRRCREGSPLPVTPVVTSYAIAAEQVNAALPLHVQYSARVIHDNAIEGHESSRLSECGRGQARSTLGHIGPTASHSSRQAKGL</sequence>
<dbReference type="EMBL" id="HBUF01368000">
    <property type="protein sequence ID" value="CAG6724617.1"/>
    <property type="molecule type" value="Transcribed_RNA"/>
</dbReference>
<evidence type="ECO:0000256" key="1">
    <source>
        <dbReference type="SAM" id="MobiDB-lite"/>
    </source>
</evidence>
<dbReference type="EMBL" id="HBUF01367999">
    <property type="protein sequence ID" value="CAG6724615.1"/>
    <property type="molecule type" value="Transcribed_RNA"/>
</dbReference>
<proteinExistence type="predicted"/>
<dbReference type="EMBL" id="HBUF01057957">
    <property type="protein sequence ID" value="CAG6624719.1"/>
    <property type="molecule type" value="Transcribed_RNA"/>
</dbReference>
<name>A0A8D8VMQ5_9HEMI</name>
<accession>A0A8D8VMQ5</accession>
<protein>
    <submittedName>
        <fullName evidence="2">Uncharacterized protein</fullName>
    </submittedName>
</protein>
<evidence type="ECO:0000313" key="2">
    <source>
        <dbReference type="EMBL" id="CAG6724617.1"/>
    </source>
</evidence>
<reference evidence="2" key="1">
    <citation type="submission" date="2021-05" db="EMBL/GenBank/DDBJ databases">
        <authorList>
            <person name="Alioto T."/>
            <person name="Alioto T."/>
            <person name="Gomez Garrido J."/>
        </authorList>
    </citation>
    <scope>NUCLEOTIDE SEQUENCE</scope>
</reference>